<gene>
    <name evidence="2" type="ORF">Airi01_074870</name>
</gene>
<name>A0A9W6VT00_9ACTN</name>
<dbReference type="PANTHER" id="PTHR14136:SF17">
    <property type="entry name" value="BTB_POZ DOMAIN-CONTAINING PROTEIN KCTD9"/>
    <property type="match status" value="1"/>
</dbReference>
<feature type="transmembrane region" description="Helical" evidence="1">
    <location>
        <begin position="73"/>
        <end position="93"/>
    </location>
</feature>
<dbReference type="SUPFAM" id="SSF141571">
    <property type="entry name" value="Pentapeptide repeat-like"/>
    <property type="match status" value="1"/>
</dbReference>
<comment type="caution">
    <text evidence="2">The sequence shown here is derived from an EMBL/GenBank/DDBJ whole genome shotgun (WGS) entry which is preliminary data.</text>
</comment>
<sequence>MLGLRLGFPILWLEIMACVGLAVVVVFWALLGPVARWMVGEQQPLHEGELKDLTPKDRLEAVSSARQTLMQSATGMVVIAGVVFTAAGLTYTARTLHTTGQGQITDRYTKAVEQLASKAIDIRLGGVYALERLATDSPRDRNTVYAVLNAFVREHSPKLQAKAPDRPATDVQAALSIVIHQDDPNAADRINLDRIQVPGAVLSGAKLSLASLRDVNLRGAHSNWADLNNATLIRADLTNAGLENTDAHNANLHHAKLARTDLRLVNSHNAYMIGTNLRGADLAMADLGGVDLSSADLRGAILDMTNLNGANLTGADLRNVRGLSPDQIRKAAKTNKSTRF</sequence>
<evidence type="ECO:0008006" key="4">
    <source>
        <dbReference type="Google" id="ProtNLM"/>
    </source>
</evidence>
<keyword evidence="1" id="KW-0472">Membrane</keyword>
<organism evidence="2 3">
    <name type="scientific">Actinoallomurus iriomotensis</name>
    <dbReference type="NCBI Taxonomy" id="478107"/>
    <lineage>
        <taxon>Bacteria</taxon>
        <taxon>Bacillati</taxon>
        <taxon>Actinomycetota</taxon>
        <taxon>Actinomycetes</taxon>
        <taxon>Streptosporangiales</taxon>
        <taxon>Thermomonosporaceae</taxon>
        <taxon>Actinoallomurus</taxon>
    </lineage>
</organism>
<dbReference type="EMBL" id="BSTJ01000011">
    <property type="protein sequence ID" value="GLY79220.1"/>
    <property type="molecule type" value="Genomic_DNA"/>
</dbReference>
<dbReference type="Pfam" id="PF00805">
    <property type="entry name" value="Pentapeptide"/>
    <property type="match status" value="3"/>
</dbReference>
<evidence type="ECO:0000313" key="2">
    <source>
        <dbReference type="EMBL" id="GLY79220.1"/>
    </source>
</evidence>
<protein>
    <recommendedName>
        <fullName evidence="4">Pentapeptide repeat-containing protein</fullName>
    </recommendedName>
</protein>
<evidence type="ECO:0000256" key="1">
    <source>
        <dbReference type="SAM" id="Phobius"/>
    </source>
</evidence>
<dbReference type="PANTHER" id="PTHR14136">
    <property type="entry name" value="BTB_POZ DOMAIN-CONTAINING PROTEIN KCTD9"/>
    <property type="match status" value="1"/>
</dbReference>
<feature type="transmembrane region" description="Helical" evidence="1">
    <location>
        <begin position="6"/>
        <end position="31"/>
    </location>
</feature>
<dbReference type="Proteomes" id="UP001165135">
    <property type="component" value="Unassembled WGS sequence"/>
</dbReference>
<proteinExistence type="predicted"/>
<keyword evidence="1" id="KW-0812">Transmembrane</keyword>
<dbReference type="AlphaFoldDB" id="A0A9W6VT00"/>
<accession>A0A9W6VT00</accession>
<reference evidence="2" key="1">
    <citation type="submission" date="2023-03" db="EMBL/GenBank/DDBJ databases">
        <title>Actinoallomurus iriomotensis NBRC 103681.</title>
        <authorList>
            <person name="Ichikawa N."/>
            <person name="Sato H."/>
            <person name="Tonouchi N."/>
        </authorList>
    </citation>
    <scope>NUCLEOTIDE SEQUENCE</scope>
    <source>
        <strain evidence="2">NBRC 103681</strain>
    </source>
</reference>
<evidence type="ECO:0000313" key="3">
    <source>
        <dbReference type="Proteomes" id="UP001165135"/>
    </source>
</evidence>
<dbReference type="InterPro" id="IPR001646">
    <property type="entry name" value="5peptide_repeat"/>
</dbReference>
<dbReference type="Gene3D" id="2.160.20.80">
    <property type="entry name" value="E3 ubiquitin-protein ligase SopA"/>
    <property type="match status" value="1"/>
</dbReference>
<dbReference type="InterPro" id="IPR051082">
    <property type="entry name" value="Pentapeptide-BTB/POZ_domain"/>
</dbReference>
<keyword evidence="1" id="KW-1133">Transmembrane helix</keyword>